<comment type="subcellular location">
    <subcellularLocation>
        <location evidence="9">Cell membrane</location>
        <topology evidence="9">Multi-pass membrane protein</topology>
    </subcellularLocation>
</comment>
<dbReference type="RefSeq" id="WP_123607619.1">
    <property type="nucleotide sequence ID" value="NZ_RJVG01000001.1"/>
</dbReference>
<feature type="transmembrane region" description="Helical" evidence="9">
    <location>
        <begin position="59"/>
        <end position="79"/>
    </location>
</feature>
<dbReference type="EMBL" id="RJVG01000001">
    <property type="protein sequence ID" value="ROR31521.1"/>
    <property type="molecule type" value="Genomic_DNA"/>
</dbReference>
<evidence type="ECO:0000313" key="12">
    <source>
        <dbReference type="Proteomes" id="UP000273083"/>
    </source>
</evidence>
<keyword evidence="5 9" id="KW-0064">Aspartyl protease</keyword>
<dbReference type="HAMAP" id="MF_00161">
    <property type="entry name" value="LspA"/>
    <property type="match status" value="1"/>
</dbReference>
<organism evidence="11 12">
    <name type="scientific">Mobilisporobacter senegalensis</name>
    <dbReference type="NCBI Taxonomy" id="1329262"/>
    <lineage>
        <taxon>Bacteria</taxon>
        <taxon>Bacillati</taxon>
        <taxon>Bacillota</taxon>
        <taxon>Clostridia</taxon>
        <taxon>Lachnospirales</taxon>
        <taxon>Lachnospiraceae</taxon>
        <taxon>Mobilisporobacter</taxon>
    </lineage>
</organism>
<sequence>MIYVIIILSIFIGDGFIKKYIEETKQYGKDEKILKGRIILSKYHNSGAMLNFLEKQKEVVLALSCFILGIVLTLFAILLPKKENKLLKFGLSLIIGGALSNTYDRIKKGYVVDYFSFSWLKKVIFNISDICIFIGTLLASLAKR</sequence>
<evidence type="ECO:0000256" key="9">
    <source>
        <dbReference type="HAMAP-Rule" id="MF_00161"/>
    </source>
</evidence>
<dbReference type="PANTHER" id="PTHR33695">
    <property type="entry name" value="LIPOPROTEIN SIGNAL PEPTIDASE"/>
    <property type="match status" value="1"/>
</dbReference>
<feature type="transmembrane region" description="Helical" evidence="9">
    <location>
        <begin position="86"/>
        <end position="103"/>
    </location>
</feature>
<dbReference type="AlphaFoldDB" id="A0A3N1XZ59"/>
<dbReference type="GO" id="GO:0004190">
    <property type="term" value="F:aspartic-type endopeptidase activity"/>
    <property type="evidence" value="ECO:0007669"/>
    <property type="project" value="UniProtKB-UniRule"/>
</dbReference>
<reference evidence="11 12" key="1">
    <citation type="submission" date="2018-11" db="EMBL/GenBank/DDBJ databases">
        <title>Genomic Encyclopedia of Type Strains, Phase IV (KMG-IV): sequencing the most valuable type-strain genomes for metagenomic binning, comparative biology and taxonomic classification.</title>
        <authorList>
            <person name="Goeker M."/>
        </authorList>
    </citation>
    <scope>NUCLEOTIDE SEQUENCE [LARGE SCALE GENOMIC DNA]</scope>
    <source>
        <strain evidence="11 12">DSM 26537</strain>
    </source>
</reference>
<comment type="similarity">
    <text evidence="1 9 10">Belongs to the peptidase A8 family.</text>
</comment>
<protein>
    <recommendedName>
        <fullName evidence="9">Lipoprotein signal peptidase</fullName>
        <ecNumber evidence="9">3.4.23.36</ecNumber>
    </recommendedName>
    <alternativeName>
        <fullName evidence="9">Prolipoprotein signal peptidase</fullName>
    </alternativeName>
    <alternativeName>
        <fullName evidence="9">Signal peptidase II</fullName>
        <shortName evidence="9">SPase II</shortName>
    </alternativeName>
</protein>
<comment type="function">
    <text evidence="9">This protein specifically catalyzes the removal of signal peptides from prolipoproteins.</text>
</comment>
<keyword evidence="8 9" id="KW-0472">Membrane</keyword>
<gene>
    <name evidence="9" type="primary">lspA</name>
    <name evidence="11" type="ORF">EDD66_101138</name>
</gene>
<comment type="pathway">
    <text evidence="9">Protein modification; lipoprotein biosynthesis (signal peptide cleavage).</text>
</comment>
<proteinExistence type="inferred from homology"/>
<evidence type="ECO:0000313" key="11">
    <source>
        <dbReference type="EMBL" id="ROR31521.1"/>
    </source>
</evidence>
<evidence type="ECO:0000256" key="4">
    <source>
        <dbReference type="ARBA" id="ARBA00022692"/>
    </source>
</evidence>
<dbReference type="OrthoDB" id="1770665at2"/>
<feature type="transmembrane region" description="Helical" evidence="9">
    <location>
        <begin position="123"/>
        <end position="142"/>
    </location>
</feature>
<dbReference type="Pfam" id="PF01252">
    <property type="entry name" value="Peptidase_A8"/>
    <property type="match status" value="1"/>
</dbReference>
<dbReference type="Proteomes" id="UP000273083">
    <property type="component" value="Unassembled WGS sequence"/>
</dbReference>
<keyword evidence="4 9" id="KW-0812">Transmembrane</keyword>
<evidence type="ECO:0000256" key="2">
    <source>
        <dbReference type="ARBA" id="ARBA00022475"/>
    </source>
</evidence>
<feature type="active site" evidence="9">
    <location>
        <position position="113"/>
    </location>
</feature>
<dbReference type="PRINTS" id="PR00781">
    <property type="entry name" value="LIPOSIGPTASE"/>
</dbReference>
<evidence type="ECO:0000256" key="3">
    <source>
        <dbReference type="ARBA" id="ARBA00022670"/>
    </source>
</evidence>
<comment type="catalytic activity">
    <reaction evidence="9">
        <text>Release of signal peptides from bacterial membrane prolipoproteins. Hydrolyzes -Xaa-Yaa-Zaa-|-(S,diacylglyceryl)Cys-, in which Xaa is hydrophobic (preferably Leu), and Yaa (Ala or Ser) and Zaa (Gly or Ala) have small, neutral side chains.</text>
        <dbReference type="EC" id="3.4.23.36"/>
    </reaction>
</comment>
<dbReference type="GO" id="GO:0005886">
    <property type="term" value="C:plasma membrane"/>
    <property type="evidence" value="ECO:0007669"/>
    <property type="project" value="UniProtKB-SubCell"/>
</dbReference>
<dbReference type="InterPro" id="IPR001872">
    <property type="entry name" value="Peptidase_A8"/>
</dbReference>
<accession>A0A3N1XZ59</accession>
<evidence type="ECO:0000256" key="10">
    <source>
        <dbReference type="RuleBase" id="RU004181"/>
    </source>
</evidence>
<keyword evidence="2 9" id="KW-1003">Cell membrane</keyword>
<feature type="active site" evidence="9">
    <location>
        <position position="129"/>
    </location>
</feature>
<evidence type="ECO:0000256" key="7">
    <source>
        <dbReference type="ARBA" id="ARBA00022989"/>
    </source>
</evidence>
<evidence type="ECO:0000256" key="1">
    <source>
        <dbReference type="ARBA" id="ARBA00006139"/>
    </source>
</evidence>
<keyword evidence="3 9" id="KW-0645">Protease</keyword>
<evidence type="ECO:0000256" key="6">
    <source>
        <dbReference type="ARBA" id="ARBA00022801"/>
    </source>
</evidence>
<dbReference type="EC" id="3.4.23.36" evidence="9"/>
<evidence type="ECO:0000256" key="8">
    <source>
        <dbReference type="ARBA" id="ARBA00023136"/>
    </source>
</evidence>
<evidence type="ECO:0000256" key="5">
    <source>
        <dbReference type="ARBA" id="ARBA00022750"/>
    </source>
</evidence>
<keyword evidence="6 9" id="KW-0378">Hydrolase</keyword>
<dbReference type="PANTHER" id="PTHR33695:SF1">
    <property type="entry name" value="LIPOPROTEIN SIGNAL PEPTIDASE"/>
    <property type="match status" value="1"/>
</dbReference>
<dbReference type="GO" id="GO:0006508">
    <property type="term" value="P:proteolysis"/>
    <property type="evidence" value="ECO:0007669"/>
    <property type="project" value="UniProtKB-KW"/>
</dbReference>
<keyword evidence="12" id="KW-1185">Reference proteome</keyword>
<keyword evidence="7 9" id="KW-1133">Transmembrane helix</keyword>
<comment type="caution">
    <text evidence="9">Lacks conserved residue(s) required for the propagation of feature annotation.</text>
</comment>
<name>A0A3N1XZ59_9FIRM</name>
<comment type="caution">
    <text evidence="11">The sequence shown here is derived from an EMBL/GenBank/DDBJ whole genome shotgun (WGS) entry which is preliminary data.</text>
</comment>